<name>A0A4R6IIC0_9SPHI</name>
<dbReference type="OrthoDB" id="9805931at2"/>
<feature type="signal peptide" evidence="2">
    <location>
        <begin position="1"/>
        <end position="19"/>
    </location>
</feature>
<reference evidence="4 5" key="1">
    <citation type="submission" date="2019-03" db="EMBL/GenBank/DDBJ databases">
        <title>Genomic Encyclopedia of Archaeal and Bacterial Type Strains, Phase II (KMG-II): from individual species to whole genera.</title>
        <authorList>
            <person name="Goeker M."/>
        </authorList>
    </citation>
    <scope>NUCLEOTIDE SEQUENCE [LARGE SCALE GENOMIC DNA]</scope>
    <source>
        <strain evidence="4 5">DSM 19034</strain>
    </source>
</reference>
<evidence type="ECO:0000259" key="3">
    <source>
        <dbReference type="Pfam" id="PF13100"/>
    </source>
</evidence>
<evidence type="ECO:0000313" key="5">
    <source>
        <dbReference type="Proteomes" id="UP000295499"/>
    </source>
</evidence>
<feature type="chain" id="PRO_5020547261" evidence="2">
    <location>
        <begin position="20"/>
        <end position="672"/>
    </location>
</feature>
<sequence length="672" mass="75191">MQKLRLLILITLLPLALFAQKTTKITVVNAPRNRVDTKNQISYLRNPTFRQGNATFTCDSAVFYEVTNIVEAYKNVHINQADTVNIFSDRLTYNGNTKIAHLTGNVRLLDRQSVLTTNILDYNMATKVGTYVEGGKIVNKDVTLTSKNGYYFANTRDAYFRYTVVVVTPQVTIKSDTMRYNTLTNWTYFYGPTNIKSKDDNLYTENGAYNTKSEYAYFGKKNLYTSGSRSMKGDSLYYDGKLGYGKAVRNIIFIDTADKTMLRGQLGYYYKKDERTLVTKNAYIGMGTSDSIMVKDIKRPDSLWLGADTLETQMVLRQTLKLIPRPVVTNNFVTAAKEKIPGVRAKPKAAAVVPTVVQKLPKDTTGKVATPLKSDTSIAKILIKPSTLDSAKKLKIDTLKKTSVKAKPGPVINPLDTVRARIIKAYHHVKVFKSNLQALSDSLFYTSADSTLRWYRNPILWGDGSQQTADTIYLQMRNKKLSSVEAFQNAFSVNVEKDSTRFNQVKGRRQTGFFADGKIKVTYIDGNAESIYFTKDKNGVYENMTQTVGSRLRINFKDDELATVANIGAGKGDAESKMTPVGKLKENIFLTGFSWKPELRPLSKQDITNPKAKKSIIQPKKAVVAKPAPVVKKAVTAHITTPLAAPKKMDSLSKKTIDSNIIKKQPQLPPKK</sequence>
<dbReference type="Gene3D" id="2.60.450.10">
    <property type="entry name" value="Lipopolysaccharide (LPS) transport protein A like domain"/>
    <property type="match status" value="2"/>
</dbReference>
<feature type="domain" description="Organic solvent tolerance-like N-terminal" evidence="3">
    <location>
        <begin position="33"/>
        <end position="176"/>
    </location>
</feature>
<feature type="region of interest" description="Disordered" evidence="1">
    <location>
        <begin position="647"/>
        <end position="672"/>
    </location>
</feature>
<dbReference type="EMBL" id="SNWM01000003">
    <property type="protein sequence ID" value="TDO21701.1"/>
    <property type="molecule type" value="Genomic_DNA"/>
</dbReference>
<evidence type="ECO:0000256" key="2">
    <source>
        <dbReference type="SAM" id="SignalP"/>
    </source>
</evidence>
<keyword evidence="2" id="KW-0732">Signal</keyword>
<feature type="compositionally biased region" description="Basic and acidic residues" evidence="1">
    <location>
        <begin position="647"/>
        <end position="657"/>
    </location>
</feature>
<dbReference type="InterPro" id="IPR005653">
    <property type="entry name" value="OstA-like_N"/>
</dbReference>
<organism evidence="4 5">
    <name type="scientific">Pedobacter duraquae</name>
    <dbReference type="NCBI Taxonomy" id="425511"/>
    <lineage>
        <taxon>Bacteria</taxon>
        <taxon>Pseudomonadati</taxon>
        <taxon>Bacteroidota</taxon>
        <taxon>Sphingobacteriia</taxon>
        <taxon>Sphingobacteriales</taxon>
        <taxon>Sphingobacteriaceae</taxon>
        <taxon>Pedobacter</taxon>
    </lineage>
</organism>
<comment type="caution">
    <text evidence="4">The sequence shown here is derived from an EMBL/GenBank/DDBJ whole genome shotgun (WGS) entry which is preliminary data.</text>
</comment>
<accession>A0A4R6IIC0</accession>
<dbReference type="AlphaFoldDB" id="A0A4R6IIC0"/>
<keyword evidence="5" id="KW-1185">Reference proteome</keyword>
<gene>
    <name evidence="4" type="ORF">CLV32_2808</name>
</gene>
<dbReference type="Pfam" id="PF13100">
    <property type="entry name" value="OstA_2"/>
    <property type="match status" value="1"/>
</dbReference>
<proteinExistence type="predicted"/>
<protein>
    <submittedName>
        <fullName evidence="4">OstA-like protein</fullName>
    </submittedName>
</protein>
<evidence type="ECO:0000256" key="1">
    <source>
        <dbReference type="SAM" id="MobiDB-lite"/>
    </source>
</evidence>
<evidence type="ECO:0000313" key="4">
    <source>
        <dbReference type="EMBL" id="TDO21701.1"/>
    </source>
</evidence>
<dbReference type="Proteomes" id="UP000295499">
    <property type="component" value="Unassembled WGS sequence"/>
</dbReference>